<accession>A0A6B3C4U0</accession>
<sequence>MKWTNAFAGLAPSQFPMLFALTPYGDAMFNQRQIPLLQAELNRLPAACEGEWVAQARELCQIVERGTHLYLWFLGD</sequence>
<organism evidence="1">
    <name type="scientific">Streptomyces sp. SID12501</name>
    <dbReference type="NCBI Taxonomy" id="2706042"/>
    <lineage>
        <taxon>Bacteria</taxon>
        <taxon>Bacillati</taxon>
        <taxon>Actinomycetota</taxon>
        <taxon>Actinomycetes</taxon>
        <taxon>Kitasatosporales</taxon>
        <taxon>Streptomycetaceae</taxon>
        <taxon>Streptomyces</taxon>
    </lineage>
</organism>
<comment type="caution">
    <text evidence="1">The sequence shown here is derived from an EMBL/GenBank/DDBJ whole genome shotgun (WGS) entry which is preliminary data.</text>
</comment>
<protein>
    <submittedName>
        <fullName evidence="1">Uncharacterized protein</fullName>
    </submittedName>
</protein>
<gene>
    <name evidence="1" type="ORF">G3I71_39875</name>
</gene>
<reference evidence="1" key="1">
    <citation type="submission" date="2020-01" db="EMBL/GenBank/DDBJ databases">
        <title>Insect and environment-associated Actinomycetes.</title>
        <authorList>
            <person name="Currrie C."/>
            <person name="Chevrette M."/>
            <person name="Carlson C."/>
            <person name="Stubbendieck R."/>
            <person name="Wendt-Pienkowski E."/>
        </authorList>
    </citation>
    <scope>NUCLEOTIDE SEQUENCE</scope>
    <source>
        <strain evidence="1">SID12501</strain>
    </source>
</reference>
<dbReference type="AlphaFoldDB" id="A0A6B3C4U0"/>
<evidence type="ECO:0000313" key="1">
    <source>
        <dbReference type="EMBL" id="NEC91805.1"/>
    </source>
</evidence>
<proteinExistence type="predicted"/>
<name>A0A6B3C4U0_9ACTN</name>
<dbReference type="EMBL" id="JAAGLU010000048">
    <property type="protein sequence ID" value="NEC91805.1"/>
    <property type="molecule type" value="Genomic_DNA"/>
</dbReference>